<dbReference type="AlphaFoldDB" id="A0A5C6D0K3"/>
<name>A0A5C6D0K3_9BACT</name>
<dbReference type="Proteomes" id="UP000318437">
    <property type="component" value="Unassembled WGS sequence"/>
</dbReference>
<evidence type="ECO:0000313" key="1">
    <source>
        <dbReference type="EMBL" id="TWU30400.1"/>
    </source>
</evidence>
<proteinExistence type="predicted"/>
<dbReference type="EMBL" id="SJPS01000001">
    <property type="protein sequence ID" value="TWU30400.1"/>
    <property type="molecule type" value="Genomic_DNA"/>
</dbReference>
<sequence length="67" mass="7584">MASPRRAAECYIVKSVTILPYYRRLAKRASGFSGSILTGWATLTRQDDRKREAGSLRQMFLLNGLPH</sequence>
<protein>
    <submittedName>
        <fullName evidence="1">Uncharacterized protein</fullName>
    </submittedName>
</protein>
<organism evidence="1 2">
    <name type="scientific">Bythopirellula polymerisocia</name>
    <dbReference type="NCBI Taxonomy" id="2528003"/>
    <lineage>
        <taxon>Bacteria</taxon>
        <taxon>Pseudomonadati</taxon>
        <taxon>Planctomycetota</taxon>
        <taxon>Planctomycetia</taxon>
        <taxon>Pirellulales</taxon>
        <taxon>Lacipirellulaceae</taxon>
        <taxon>Bythopirellula</taxon>
    </lineage>
</organism>
<reference evidence="1 2" key="1">
    <citation type="submission" date="2019-02" db="EMBL/GenBank/DDBJ databases">
        <title>Deep-cultivation of Planctomycetes and their phenomic and genomic characterization uncovers novel biology.</title>
        <authorList>
            <person name="Wiegand S."/>
            <person name="Jogler M."/>
            <person name="Boedeker C."/>
            <person name="Pinto D."/>
            <person name="Vollmers J."/>
            <person name="Rivas-Marin E."/>
            <person name="Kohn T."/>
            <person name="Peeters S.H."/>
            <person name="Heuer A."/>
            <person name="Rast P."/>
            <person name="Oberbeckmann S."/>
            <person name="Bunk B."/>
            <person name="Jeske O."/>
            <person name="Meyerdierks A."/>
            <person name="Storesund J.E."/>
            <person name="Kallscheuer N."/>
            <person name="Luecker S."/>
            <person name="Lage O.M."/>
            <person name="Pohl T."/>
            <person name="Merkel B.J."/>
            <person name="Hornburger P."/>
            <person name="Mueller R.-W."/>
            <person name="Bruemmer F."/>
            <person name="Labrenz M."/>
            <person name="Spormann A.M."/>
            <person name="Op Den Camp H."/>
            <person name="Overmann J."/>
            <person name="Amann R."/>
            <person name="Jetten M.S.M."/>
            <person name="Mascher T."/>
            <person name="Medema M.H."/>
            <person name="Devos D.P."/>
            <person name="Kaster A.-K."/>
            <person name="Ovreas L."/>
            <person name="Rohde M."/>
            <person name="Galperin M.Y."/>
            <person name="Jogler C."/>
        </authorList>
    </citation>
    <scope>NUCLEOTIDE SEQUENCE [LARGE SCALE GENOMIC DNA]</scope>
    <source>
        <strain evidence="1 2">Pla144</strain>
    </source>
</reference>
<keyword evidence="2" id="KW-1185">Reference proteome</keyword>
<evidence type="ECO:0000313" key="2">
    <source>
        <dbReference type="Proteomes" id="UP000318437"/>
    </source>
</evidence>
<gene>
    <name evidence="1" type="ORF">Pla144_11860</name>
</gene>
<comment type="caution">
    <text evidence="1">The sequence shown here is derived from an EMBL/GenBank/DDBJ whole genome shotgun (WGS) entry which is preliminary data.</text>
</comment>
<accession>A0A5C6D0K3</accession>